<dbReference type="SMART" id="SM00028">
    <property type="entry name" value="TPR"/>
    <property type="match status" value="3"/>
</dbReference>
<evidence type="ECO:0000313" key="5">
    <source>
        <dbReference type="Proteomes" id="UP000184212"/>
    </source>
</evidence>
<evidence type="ECO:0000256" key="2">
    <source>
        <dbReference type="ARBA" id="ARBA00022803"/>
    </source>
</evidence>
<dbReference type="Gene3D" id="1.25.40.10">
    <property type="entry name" value="Tetratricopeptide repeat domain"/>
    <property type="match status" value="2"/>
</dbReference>
<reference evidence="4 5" key="1">
    <citation type="submission" date="2016-11" db="EMBL/GenBank/DDBJ databases">
        <authorList>
            <person name="Jaros S."/>
            <person name="Januszkiewicz K."/>
            <person name="Wedrychowicz H."/>
        </authorList>
    </citation>
    <scope>NUCLEOTIDE SEQUENCE [LARGE SCALE GENOMIC DNA]</scope>
    <source>
        <strain evidence="4 5">DSM 24574</strain>
    </source>
</reference>
<dbReference type="Pfam" id="PF13432">
    <property type="entry name" value="TPR_16"/>
    <property type="match status" value="2"/>
</dbReference>
<dbReference type="PANTHER" id="PTHR44858:SF1">
    <property type="entry name" value="UDP-N-ACETYLGLUCOSAMINE--PEPTIDE N-ACETYLGLUCOSAMINYLTRANSFERASE SPINDLY-RELATED"/>
    <property type="match status" value="1"/>
</dbReference>
<protein>
    <submittedName>
        <fullName evidence="4">Tetratricopeptide repeat-containing protein</fullName>
    </submittedName>
</protein>
<keyword evidence="5" id="KW-1185">Reference proteome</keyword>
<dbReference type="STRING" id="947013.SAMN04488109_5011"/>
<dbReference type="InterPro" id="IPR050498">
    <property type="entry name" value="Ycf3"/>
</dbReference>
<feature type="chain" id="PRO_5012951650" evidence="3">
    <location>
        <begin position="19"/>
        <end position="267"/>
    </location>
</feature>
<keyword evidence="3" id="KW-0732">Signal</keyword>
<dbReference type="SUPFAM" id="SSF48452">
    <property type="entry name" value="TPR-like"/>
    <property type="match status" value="1"/>
</dbReference>
<keyword evidence="1" id="KW-0677">Repeat</keyword>
<keyword evidence="2" id="KW-0802">TPR repeat</keyword>
<sequence length="267" mass="30360">MKKITLLLFLALAGRATCQTFPPLDLNLIVSSVDAASGRRELSLELLATKIPKDDRVRMEKAIDDLNVSISRDRTNAILFLERGLLKKQLSMWLDATADIERALRNDPKENEAHFYLSELWMMQGSRYNALSEIEQYIKQCPDSAKAFYQKGLVLTFLFKTKVRNFKEQCLESIPEFEKAIALKPNYREALLVRGYCSQFLALFELALADYDKVLAAHPDDSLVYFLAGSLYDEQKDMANACKSYTKAKDLGAKVPDRILKRTCPGK</sequence>
<feature type="signal peptide" evidence="3">
    <location>
        <begin position="1"/>
        <end position="18"/>
    </location>
</feature>
<evidence type="ECO:0000256" key="3">
    <source>
        <dbReference type="SAM" id="SignalP"/>
    </source>
</evidence>
<dbReference type="RefSeq" id="WP_073139904.1">
    <property type="nucleotide sequence ID" value="NZ_FQWQ01000004.1"/>
</dbReference>
<dbReference type="OrthoDB" id="1523318at2"/>
<name>A0A1M5VD56_9BACT</name>
<dbReference type="InterPro" id="IPR019734">
    <property type="entry name" value="TPR_rpt"/>
</dbReference>
<evidence type="ECO:0000256" key="1">
    <source>
        <dbReference type="ARBA" id="ARBA00022737"/>
    </source>
</evidence>
<dbReference type="PANTHER" id="PTHR44858">
    <property type="entry name" value="TETRATRICOPEPTIDE REPEAT PROTEIN 6"/>
    <property type="match status" value="1"/>
</dbReference>
<dbReference type="InterPro" id="IPR011990">
    <property type="entry name" value="TPR-like_helical_dom_sf"/>
</dbReference>
<organism evidence="4 5">
    <name type="scientific">Chryseolinea serpens</name>
    <dbReference type="NCBI Taxonomy" id="947013"/>
    <lineage>
        <taxon>Bacteria</taxon>
        <taxon>Pseudomonadati</taxon>
        <taxon>Bacteroidota</taxon>
        <taxon>Cytophagia</taxon>
        <taxon>Cytophagales</taxon>
        <taxon>Fulvivirgaceae</taxon>
        <taxon>Chryseolinea</taxon>
    </lineage>
</organism>
<dbReference type="Proteomes" id="UP000184212">
    <property type="component" value="Unassembled WGS sequence"/>
</dbReference>
<proteinExistence type="predicted"/>
<dbReference type="EMBL" id="FQWQ01000004">
    <property type="protein sequence ID" value="SHH73044.1"/>
    <property type="molecule type" value="Genomic_DNA"/>
</dbReference>
<evidence type="ECO:0000313" key="4">
    <source>
        <dbReference type="EMBL" id="SHH73044.1"/>
    </source>
</evidence>
<gene>
    <name evidence="4" type="ORF">SAMN04488109_5011</name>
</gene>
<accession>A0A1M5VD56</accession>
<dbReference type="AlphaFoldDB" id="A0A1M5VD56"/>